<keyword evidence="3" id="KW-0547">Nucleotide-binding</keyword>
<organism evidence="3 4">
    <name type="scientific">Oceanobacter antarcticus</name>
    <dbReference type="NCBI Taxonomy" id="3133425"/>
    <lineage>
        <taxon>Bacteria</taxon>
        <taxon>Pseudomonadati</taxon>
        <taxon>Pseudomonadota</taxon>
        <taxon>Gammaproteobacteria</taxon>
        <taxon>Oceanospirillales</taxon>
        <taxon>Oceanospirillaceae</taxon>
        <taxon>Oceanobacter</taxon>
    </lineage>
</organism>
<keyword evidence="4" id="KW-1185">Reference proteome</keyword>
<evidence type="ECO:0000313" key="4">
    <source>
        <dbReference type="Proteomes" id="UP001620597"/>
    </source>
</evidence>
<dbReference type="GO" id="GO:0004386">
    <property type="term" value="F:helicase activity"/>
    <property type="evidence" value="ECO:0007669"/>
    <property type="project" value="UniProtKB-KW"/>
</dbReference>
<dbReference type="RefSeq" id="WP_416205019.1">
    <property type="nucleotide sequence ID" value="NZ_JBBKTX010000004.1"/>
</dbReference>
<gene>
    <name evidence="3" type="ORF">WG929_04035</name>
</gene>
<feature type="region of interest" description="Disordered" evidence="1">
    <location>
        <begin position="1027"/>
        <end position="1054"/>
    </location>
</feature>
<keyword evidence="3" id="KW-0067">ATP-binding</keyword>
<dbReference type="NCBIfam" id="NF046055">
    <property type="entry name" value="restr_BPTD_3080"/>
    <property type="match status" value="1"/>
</dbReference>
<evidence type="ECO:0000313" key="3">
    <source>
        <dbReference type="EMBL" id="MFK4751575.1"/>
    </source>
</evidence>
<name>A0ABW8NF82_9GAMM</name>
<keyword evidence="3" id="KW-0347">Helicase</keyword>
<sequence>MSESFFEHPILNSPYEYPNRHWELDESGQPIKEVNRRRSASYITPVPKAKRQKAPKAQDSLNFEADVSTDDNYDPMPFINDLRKEIDAWRLLPEEKWGVTAETARLLKHWRGDHFSGIRPFFCQVEAAEVAIWLTEVAPRASVRGKYFLDHLKNANEGSNPGLLRLALKLATGAGKTTVMALLIIWQTINSVRYPNSARFTKGFLLIAPGITIRDRLRVLLPNDPENYYQTRNLVPREFLREIQQARVVITNYHAFKLKEKIELSKGNREFLQGRGDALQTVETEGQMLSRVLKPLMGMKHMMVINDEAHHCYRERPPTENEEGKLTGDDKNEAKENNEAARLWISGIEAANRHFKKVSVIDLSATPFFLRGSGYSEGTLFPWTMSDFSLMDAIECGIVKLPRVPVADNLPDGELPKYRELWEHIRTQMPKKGRGKAGVLDPQKLPTLLNGALDALYGHYKATYDIWAKANIPVPPCFIVVCNNTTTSKLVYDYISGYERDNANGDIEVVPGKLELFRNYDENGNVLGRPRTLLIDSGQLESGDALDDNFRKAAGKEIELFRREILERTGDQKQADNITEASLLREVMNTVGQQGKLGESIRCVVSVSMLTEGWDANTVTHVLGVRAFGTQLLCEQVMGRALRRQSYQLNEEGKFDAEYADVLGIPFDFASQPIKADPKPPKPTTRIKAMSPERDALSIEFPRVEGYRIDIPDTGLKAEFNDDHKLKLTPELVGPSITEQAGIVGQTVELNVRHLSEVRSSTLNFELAAKLVRKLAKAGEQPANGLFQNARRLVKQWLKECLTCVGDTYPAQLLYPELADLACERIIAGIVHTGLQQERTLLAVADPYNPIGSTAHLSFNTSKNDLWETAANKCHINYVVLDSGWEAELCRVVERHERVKAYVKNHNLGFEVPYEMGGSKRIYIPDFILKIDDGQTTPKPDASGELVEVPDYLNLIVEVKGYRGEDAKQKKLTMDSYWIPGVNQLQKYGRWAFVELTDVFAMQDDFEQKLSEALSNAIEQGIAKAQQPNAPLIATPDSYKAESETQNKAQGEQA</sequence>
<evidence type="ECO:0000259" key="2">
    <source>
        <dbReference type="Pfam" id="PF04851"/>
    </source>
</evidence>
<dbReference type="InterPro" id="IPR027417">
    <property type="entry name" value="P-loop_NTPase"/>
</dbReference>
<dbReference type="EMBL" id="JBBKTX010000004">
    <property type="protein sequence ID" value="MFK4751575.1"/>
    <property type="molecule type" value="Genomic_DNA"/>
</dbReference>
<proteinExistence type="predicted"/>
<comment type="caution">
    <text evidence="3">The sequence shown here is derived from an EMBL/GenBank/DDBJ whole genome shotgun (WGS) entry which is preliminary data.</text>
</comment>
<dbReference type="Gene3D" id="3.40.50.300">
    <property type="entry name" value="P-loop containing nucleotide triphosphate hydrolases"/>
    <property type="match status" value="2"/>
</dbReference>
<feature type="domain" description="Helicase/UvrB N-terminal" evidence="2">
    <location>
        <begin position="163"/>
        <end position="368"/>
    </location>
</feature>
<dbReference type="Proteomes" id="UP001620597">
    <property type="component" value="Unassembled WGS sequence"/>
</dbReference>
<protein>
    <submittedName>
        <fullName evidence="3">DEAD/DEAH box helicase family protein</fullName>
    </submittedName>
</protein>
<dbReference type="InterPro" id="IPR006935">
    <property type="entry name" value="Helicase/UvrB_N"/>
</dbReference>
<evidence type="ECO:0000256" key="1">
    <source>
        <dbReference type="SAM" id="MobiDB-lite"/>
    </source>
</evidence>
<reference evidence="3 4" key="1">
    <citation type="submission" date="2024-03" db="EMBL/GenBank/DDBJ databases">
        <title>High-quality draft genome sequence of Oceanobacter sp. wDCs-4.</title>
        <authorList>
            <person name="Dong C."/>
        </authorList>
    </citation>
    <scope>NUCLEOTIDE SEQUENCE [LARGE SCALE GENOMIC DNA]</scope>
    <source>
        <strain evidence="4">wDCs-4</strain>
    </source>
</reference>
<dbReference type="PANTHER" id="PTHR47396:SF1">
    <property type="entry name" value="ATP-DEPENDENT HELICASE IRC3-RELATED"/>
    <property type="match status" value="1"/>
</dbReference>
<dbReference type="SUPFAM" id="SSF52540">
    <property type="entry name" value="P-loop containing nucleoside triphosphate hydrolases"/>
    <property type="match status" value="1"/>
</dbReference>
<accession>A0ABW8NF82</accession>
<dbReference type="PANTHER" id="PTHR47396">
    <property type="entry name" value="TYPE I RESTRICTION ENZYME ECOKI R PROTEIN"/>
    <property type="match status" value="1"/>
</dbReference>
<dbReference type="InterPro" id="IPR050742">
    <property type="entry name" value="Helicase_Restrict-Modif_Enz"/>
</dbReference>
<keyword evidence="3" id="KW-0378">Hydrolase</keyword>
<dbReference type="Pfam" id="PF04851">
    <property type="entry name" value="ResIII"/>
    <property type="match status" value="1"/>
</dbReference>